<dbReference type="Proteomes" id="UP001299970">
    <property type="component" value="Unassembled WGS sequence"/>
</dbReference>
<feature type="transmembrane region" description="Helical" evidence="1">
    <location>
        <begin position="13"/>
        <end position="44"/>
    </location>
</feature>
<feature type="transmembrane region" description="Helical" evidence="1">
    <location>
        <begin position="91"/>
        <end position="112"/>
    </location>
</feature>
<feature type="transmembrane region" description="Helical" evidence="1">
    <location>
        <begin position="56"/>
        <end position="79"/>
    </location>
</feature>
<comment type="caution">
    <text evidence="2">The sequence shown here is derived from an EMBL/GenBank/DDBJ whole genome shotgun (WGS) entry which is preliminary data.</text>
</comment>
<evidence type="ECO:0000313" key="2">
    <source>
        <dbReference type="EMBL" id="MCH6167010.1"/>
    </source>
</evidence>
<keyword evidence="1" id="KW-0472">Membrane</keyword>
<keyword evidence="1" id="KW-1133">Transmembrane helix</keyword>
<dbReference type="RefSeq" id="WP_241037098.1">
    <property type="nucleotide sequence ID" value="NZ_BAAAJF010000036.1"/>
</dbReference>
<keyword evidence="1" id="KW-0812">Transmembrane</keyword>
<dbReference type="EMBL" id="JAKXMK010000011">
    <property type="protein sequence ID" value="MCH6167010.1"/>
    <property type="molecule type" value="Genomic_DNA"/>
</dbReference>
<proteinExistence type="predicted"/>
<name>A0ABS9TEP7_9PSEU</name>
<evidence type="ECO:0000256" key="1">
    <source>
        <dbReference type="SAM" id="Phobius"/>
    </source>
</evidence>
<accession>A0ABS9TEP7</accession>
<protein>
    <submittedName>
        <fullName evidence="2">Uncharacterized protein</fullName>
    </submittedName>
</protein>
<keyword evidence="3" id="KW-1185">Reference proteome</keyword>
<reference evidence="2 3" key="1">
    <citation type="submission" date="2022-03" db="EMBL/GenBank/DDBJ databases">
        <title>Pseudonocardia alaer sp. nov., a novel actinomycete isolated from reed forest soil.</title>
        <authorList>
            <person name="Wang L."/>
        </authorList>
    </citation>
    <scope>NUCLEOTIDE SEQUENCE [LARGE SCALE GENOMIC DNA]</scope>
    <source>
        <strain evidence="2 3">Y-16303</strain>
    </source>
</reference>
<sequence length="113" mass="11771">MEETTAPAPRGGVLYWIALALMIPLSLFTAFFGVVAGSLFALCYDSGTSAAADRCAAVGVFLVAASLATLLVPVVFGIWGKRATTRVEVATRLGICLLGYVVPLLFFGAVTLL</sequence>
<organism evidence="2 3">
    <name type="scientific">Pseudonocardia alaniniphila</name>
    <dbReference type="NCBI Taxonomy" id="75291"/>
    <lineage>
        <taxon>Bacteria</taxon>
        <taxon>Bacillati</taxon>
        <taxon>Actinomycetota</taxon>
        <taxon>Actinomycetes</taxon>
        <taxon>Pseudonocardiales</taxon>
        <taxon>Pseudonocardiaceae</taxon>
        <taxon>Pseudonocardia</taxon>
    </lineage>
</organism>
<gene>
    <name evidence="2" type="ORF">MMF94_15080</name>
</gene>
<evidence type="ECO:0000313" key="3">
    <source>
        <dbReference type="Proteomes" id="UP001299970"/>
    </source>
</evidence>